<organism evidence="15 16">
    <name type="scientific">Komagataeibacter intermedius AF2</name>
    <dbReference type="NCBI Taxonomy" id="1458464"/>
    <lineage>
        <taxon>Bacteria</taxon>
        <taxon>Pseudomonadati</taxon>
        <taxon>Pseudomonadota</taxon>
        <taxon>Alphaproteobacteria</taxon>
        <taxon>Acetobacterales</taxon>
        <taxon>Acetobacteraceae</taxon>
        <taxon>Komagataeibacter</taxon>
    </lineage>
</organism>
<dbReference type="InterPro" id="IPR000531">
    <property type="entry name" value="Beta-barrel_TonB"/>
</dbReference>
<dbReference type="Pfam" id="PF07715">
    <property type="entry name" value="Plug"/>
    <property type="match status" value="1"/>
</dbReference>
<dbReference type="Gene3D" id="2.40.170.20">
    <property type="entry name" value="TonB-dependent receptor, beta-barrel domain"/>
    <property type="match status" value="1"/>
</dbReference>
<evidence type="ECO:0000256" key="5">
    <source>
        <dbReference type="ARBA" id="ARBA00022692"/>
    </source>
</evidence>
<dbReference type="AlphaFoldDB" id="A0A0N0MDT3"/>
<dbReference type="PANTHER" id="PTHR32552:SF81">
    <property type="entry name" value="TONB-DEPENDENT OUTER MEMBRANE RECEPTOR"/>
    <property type="match status" value="1"/>
</dbReference>
<keyword evidence="4" id="KW-0410">Iron transport</keyword>
<dbReference type="SUPFAM" id="SSF56935">
    <property type="entry name" value="Porins"/>
    <property type="match status" value="1"/>
</dbReference>
<evidence type="ECO:0000256" key="6">
    <source>
        <dbReference type="ARBA" id="ARBA00023004"/>
    </source>
</evidence>
<keyword evidence="2 11" id="KW-0813">Transport</keyword>
<evidence type="ECO:0000256" key="4">
    <source>
        <dbReference type="ARBA" id="ARBA00022496"/>
    </source>
</evidence>
<dbReference type="PANTHER" id="PTHR32552">
    <property type="entry name" value="FERRICHROME IRON RECEPTOR-RELATED"/>
    <property type="match status" value="1"/>
</dbReference>
<proteinExistence type="inferred from homology"/>
<evidence type="ECO:0000256" key="9">
    <source>
        <dbReference type="ARBA" id="ARBA00023136"/>
    </source>
</evidence>
<name>A0A0N0MDT3_9PROT</name>
<evidence type="ECO:0000256" key="11">
    <source>
        <dbReference type="PROSITE-ProRule" id="PRU01360"/>
    </source>
</evidence>
<keyword evidence="6" id="KW-0408">Iron</keyword>
<dbReference type="GO" id="GO:0009279">
    <property type="term" value="C:cell outer membrane"/>
    <property type="evidence" value="ECO:0007669"/>
    <property type="project" value="UniProtKB-SubCell"/>
</dbReference>
<evidence type="ECO:0000256" key="3">
    <source>
        <dbReference type="ARBA" id="ARBA00022452"/>
    </source>
</evidence>
<dbReference type="Pfam" id="PF00593">
    <property type="entry name" value="TonB_dep_Rec_b-barrel"/>
    <property type="match status" value="1"/>
</dbReference>
<keyword evidence="5 11" id="KW-0812">Transmembrane</keyword>
<accession>A0A0N0MDT3</accession>
<comment type="similarity">
    <text evidence="11 12">Belongs to the TonB-dependent receptor family.</text>
</comment>
<evidence type="ECO:0000256" key="10">
    <source>
        <dbReference type="ARBA" id="ARBA00023237"/>
    </source>
</evidence>
<evidence type="ECO:0000256" key="12">
    <source>
        <dbReference type="RuleBase" id="RU003357"/>
    </source>
</evidence>
<reference evidence="15 16" key="1">
    <citation type="submission" date="2015-07" db="EMBL/GenBank/DDBJ databases">
        <title>Draft Genome Sequence of Komagataeibacter intermedius Strain AF2, Isolated from Kombucha Tea.</title>
        <authorList>
            <person name="Santos R.A."/>
            <person name="Berretta A.A."/>
            <person name="Barud H.S."/>
            <person name="Ribeiro S.J."/>
            <person name="Gonzalez-Garcia L.N."/>
            <person name="Zucchi T.D."/>
            <person name="Goldman G.H."/>
            <person name="Riano-Pachon D.M."/>
        </authorList>
    </citation>
    <scope>NUCLEOTIDE SEQUENCE [LARGE SCALE GENOMIC DNA]</scope>
    <source>
        <strain evidence="15 16">AF2</strain>
    </source>
</reference>
<keyword evidence="10 11" id="KW-0998">Cell outer membrane</keyword>
<keyword evidence="8 12" id="KW-0798">TonB box</keyword>
<evidence type="ECO:0000259" key="13">
    <source>
        <dbReference type="Pfam" id="PF00593"/>
    </source>
</evidence>
<keyword evidence="9 11" id="KW-0472">Membrane</keyword>
<evidence type="ECO:0000256" key="1">
    <source>
        <dbReference type="ARBA" id="ARBA00004571"/>
    </source>
</evidence>
<keyword evidence="15" id="KW-0675">Receptor</keyword>
<evidence type="ECO:0000256" key="8">
    <source>
        <dbReference type="ARBA" id="ARBA00023077"/>
    </source>
</evidence>
<gene>
    <name evidence="15" type="ORF">GLUCOINTEAF2_0203260</name>
</gene>
<keyword evidence="3 11" id="KW-1134">Transmembrane beta strand</keyword>
<feature type="domain" description="TonB-dependent receptor-like beta-barrel" evidence="13">
    <location>
        <begin position="454"/>
        <end position="768"/>
    </location>
</feature>
<dbReference type="GO" id="GO:0006826">
    <property type="term" value="P:iron ion transport"/>
    <property type="evidence" value="ECO:0007669"/>
    <property type="project" value="UniProtKB-KW"/>
</dbReference>
<evidence type="ECO:0000256" key="7">
    <source>
        <dbReference type="ARBA" id="ARBA00023065"/>
    </source>
</evidence>
<dbReference type="EMBL" id="JUFX02000229">
    <property type="protein sequence ID" value="KPH85656.1"/>
    <property type="molecule type" value="Genomic_DNA"/>
</dbReference>
<evidence type="ECO:0000256" key="2">
    <source>
        <dbReference type="ARBA" id="ARBA00022448"/>
    </source>
</evidence>
<evidence type="ECO:0000313" key="15">
    <source>
        <dbReference type="EMBL" id="KPH85656.1"/>
    </source>
</evidence>
<sequence>MIHNRPFFLRRERQATGRLWPACMLSFVTLHSVLLLPSRAANPKAHQKFRKHPVAQVTRDRPQAEQMEVTARRTSQRLFDVPAPATVISGQTLHAFDILDMKSIMNMVPNAVVPTDPQNINTYINIRGIRQVDNNADPNFGMYRNGIYDGGLRTNLGPQVDVARVEVNPGPQTGLYGRDAVGGAVNVIYATPEQKTGGYLTGSYGNYGRGELQGAINVPLSHHFAIRLTGWYIDQPRGALYNATLHEYEDRSRQQGLRLGAKWTPNDHLSLTWMAEYSDLHGPSLAGYAPNGVANLVQTGTAETPGVVYRDTPDRSHTHQFYLSQDLTYTSRWGTFQWLSSYRDYHLNAVEDGDRTDLSASSYPLTLQNQFVRHENTRNYYTELLWSSPQDRRLTFMAGASYFHEYFSFQQIYNTKIDLSLLQGMWGNIACDALRGDPTCSTIPGGGFPNTGTQEMSEYAPGPGSGIGTQSWSGFISSTFHFTPTLSLTATARYTHDHKTLSYSQYNNSLTPSGQAIAALFSNVYPDMSLRDTATYGNWSPSAELNYRPFQNVNLYALYSNGFRAGGFSTTTTTPSLIPYGEETATNYELGGRTRWLGGRLGVNASLFYMTQNHLLLDEADPRAPAAFSFYYLANVGSARTYGAELSARFLPTGWWSLSASMGWLHARMAGGLSYGSYVGNQLLPDTRTWTTNIRSEMAYPITPTHNLLFSVNWHHEAGGALDITDMPWHSLDRLDLTLGTTWKKNQLVVFANNTFNNRVVDYALTDGMYILTPPATYGARFTAAF</sequence>
<protein>
    <submittedName>
        <fullName evidence="15">TonB-dependent receptor</fullName>
    </submittedName>
</protein>
<dbReference type="InterPro" id="IPR036942">
    <property type="entry name" value="Beta-barrel_TonB_sf"/>
</dbReference>
<evidence type="ECO:0000313" key="16">
    <source>
        <dbReference type="Proteomes" id="UP000031553"/>
    </source>
</evidence>
<dbReference type="InterPro" id="IPR012910">
    <property type="entry name" value="Plug_dom"/>
</dbReference>
<dbReference type="PROSITE" id="PS52016">
    <property type="entry name" value="TONB_DEPENDENT_REC_3"/>
    <property type="match status" value="1"/>
</dbReference>
<evidence type="ECO:0000259" key="14">
    <source>
        <dbReference type="Pfam" id="PF07715"/>
    </source>
</evidence>
<dbReference type="Proteomes" id="UP000031553">
    <property type="component" value="Unassembled WGS sequence"/>
</dbReference>
<keyword evidence="7" id="KW-0406">Ion transport</keyword>
<comment type="caution">
    <text evidence="15">The sequence shown here is derived from an EMBL/GenBank/DDBJ whole genome shotgun (WGS) entry which is preliminary data.</text>
</comment>
<dbReference type="InterPro" id="IPR039426">
    <property type="entry name" value="TonB-dep_rcpt-like"/>
</dbReference>
<comment type="subcellular location">
    <subcellularLocation>
        <location evidence="1 11">Cell outer membrane</location>
        <topology evidence="1 11">Multi-pass membrane protein</topology>
    </subcellularLocation>
</comment>
<feature type="domain" description="TonB-dependent receptor plug" evidence="14">
    <location>
        <begin position="78"/>
        <end position="184"/>
    </location>
</feature>